<name>A0A8C9S2V3_SCLFO</name>
<evidence type="ECO:0000256" key="3">
    <source>
        <dbReference type="ARBA" id="ARBA00022480"/>
    </source>
</evidence>
<dbReference type="GeneTree" id="ENSGT00970000197603"/>
<evidence type="ECO:0000256" key="8">
    <source>
        <dbReference type="ARBA" id="ARBA00023136"/>
    </source>
</evidence>
<feature type="transmembrane region" description="Helical" evidence="13">
    <location>
        <begin position="133"/>
        <end position="152"/>
    </location>
</feature>
<dbReference type="GO" id="GO:0004930">
    <property type="term" value="F:G protein-coupled receptor activity"/>
    <property type="evidence" value="ECO:0007669"/>
    <property type="project" value="UniProtKB-KW"/>
</dbReference>
<keyword evidence="10 12" id="KW-0807">Transducer</keyword>
<keyword evidence="9 12" id="KW-0675">Receptor</keyword>
<evidence type="ECO:0000256" key="6">
    <source>
        <dbReference type="ARBA" id="ARBA00022989"/>
    </source>
</evidence>
<proteinExistence type="inferred from homology"/>
<feature type="transmembrane region" description="Helical" evidence="13">
    <location>
        <begin position="37"/>
        <end position="62"/>
    </location>
</feature>
<evidence type="ECO:0000256" key="5">
    <source>
        <dbReference type="ARBA" id="ARBA00022692"/>
    </source>
</evidence>
<reference evidence="14" key="3">
    <citation type="submission" date="2025-09" db="UniProtKB">
        <authorList>
            <consortium name="Ensembl"/>
        </authorList>
    </citation>
    <scope>IDENTIFICATION</scope>
</reference>
<protein>
    <recommendedName>
        <fullName evidence="12">Taste receptor type 2</fullName>
    </recommendedName>
</protein>
<feature type="transmembrane region" description="Helical" evidence="13">
    <location>
        <begin position="193"/>
        <end position="213"/>
    </location>
</feature>
<keyword evidence="3 12" id="KW-0919">Taste</keyword>
<evidence type="ECO:0000256" key="4">
    <source>
        <dbReference type="ARBA" id="ARBA00022606"/>
    </source>
</evidence>
<feature type="transmembrane region" description="Helical" evidence="13">
    <location>
        <begin position="234"/>
        <end position="261"/>
    </location>
</feature>
<evidence type="ECO:0000256" key="2">
    <source>
        <dbReference type="ARBA" id="ARBA00007376"/>
    </source>
</evidence>
<evidence type="ECO:0000256" key="12">
    <source>
        <dbReference type="RuleBase" id="RU004424"/>
    </source>
</evidence>
<evidence type="ECO:0000256" key="9">
    <source>
        <dbReference type="ARBA" id="ARBA00023170"/>
    </source>
</evidence>
<comment type="subcellular location">
    <subcellularLocation>
        <location evidence="1 12">Membrane</location>
        <topology evidence="1 12">Multi-pass membrane protein</topology>
    </subcellularLocation>
</comment>
<evidence type="ECO:0000256" key="11">
    <source>
        <dbReference type="RuleBase" id="RU004423"/>
    </source>
</evidence>
<keyword evidence="15" id="KW-1185">Reference proteome</keyword>
<feature type="transmembrane region" description="Helical" evidence="13">
    <location>
        <begin position="273"/>
        <end position="293"/>
    </location>
</feature>
<reference evidence="14 15" key="1">
    <citation type="submission" date="2019-04" db="EMBL/GenBank/DDBJ databases">
        <authorList>
            <consortium name="Wellcome Sanger Institute Data Sharing"/>
        </authorList>
    </citation>
    <scope>NUCLEOTIDE SEQUENCE [LARGE SCALE GENOMIC DNA]</scope>
</reference>
<accession>A0A8C9S2V3</accession>
<dbReference type="Pfam" id="PF05296">
    <property type="entry name" value="TAS2R"/>
    <property type="match status" value="1"/>
</dbReference>
<evidence type="ECO:0000313" key="14">
    <source>
        <dbReference type="Ensembl" id="ENSSFOP00015027365.2"/>
    </source>
</evidence>
<dbReference type="GO" id="GO:0016020">
    <property type="term" value="C:membrane"/>
    <property type="evidence" value="ECO:0007669"/>
    <property type="project" value="UniProtKB-SubCell"/>
</dbReference>
<keyword evidence="6 13" id="KW-1133">Transmembrane helix</keyword>
<dbReference type="PANTHER" id="PTHR11394">
    <property type="entry name" value="TASTE RECEPTOR TYPE 2"/>
    <property type="match status" value="1"/>
</dbReference>
<evidence type="ECO:0000256" key="1">
    <source>
        <dbReference type="ARBA" id="ARBA00004141"/>
    </source>
</evidence>
<keyword evidence="5 12" id="KW-0812">Transmembrane</keyword>
<dbReference type="InterPro" id="IPR007960">
    <property type="entry name" value="TAS2R"/>
</dbReference>
<dbReference type="Ensembl" id="ENSSFOT00015027675.2">
    <property type="protein sequence ID" value="ENSSFOP00015027365.2"/>
    <property type="gene ID" value="ENSSFOG00015017574.2"/>
</dbReference>
<feature type="transmembrane region" description="Helical" evidence="13">
    <location>
        <begin position="68"/>
        <end position="89"/>
    </location>
</feature>
<keyword evidence="4 12" id="KW-0716">Sensory transduction</keyword>
<comment type="similarity">
    <text evidence="2 11">Belongs to the G-protein coupled receptor T2R family.</text>
</comment>
<reference evidence="14" key="2">
    <citation type="submission" date="2025-08" db="UniProtKB">
        <authorList>
            <consortium name="Ensembl"/>
        </authorList>
    </citation>
    <scope>IDENTIFICATION</scope>
</reference>
<dbReference type="OrthoDB" id="8724017at2759"/>
<dbReference type="GO" id="GO:0033038">
    <property type="term" value="F:bitter taste receptor activity"/>
    <property type="evidence" value="ECO:0007669"/>
    <property type="project" value="InterPro"/>
</dbReference>
<keyword evidence="8 12" id="KW-0472">Membrane</keyword>
<evidence type="ECO:0000256" key="10">
    <source>
        <dbReference type="ARBA" id="ARBA00023224"/>
    </source>
</evidence>
<evidence type="ECO:0000313" key="15">
    <source>
        <dbReference type="Proteomes" id="UP000694397"/>
    </source>
</evidence>
<dbReference type="Proteomes" id="UP000694397">
    <property type="component" value="Chromosome 12"/>
</dbReference>
<evidence type="ECO:0000256" key="13">
    <source>
        <dbReference type="SAM" id="Phobius"/>
    </source>
</evidence>
<organism evidence="14 15">
    <name type="scientific">Scleropages formosus</name>
    <name type="common">Asian bonytongue</name>
    <name type="synonym">Osteoglossum formosum</name>
    <dbReference type="NCBI Taxonomy" id="113540"/>
    <lineage>
        <taxon>Eukaryota</taxon>
        <taxon>Metazoa</taxon>
        <taxon>Chordata</taxon>
        <taxon>Craniata</taxon>
        <taxon>Vertebrata</taxon>
        <taxon>Euteleostomi</taxon>
        <taxon>Actinopterygii</taxon>
        <taxon>Neopterygii</taxon>
        <taxon>Teleostei</taxon>
        <taxon>Osteoglossocephala</taxon>
        <taxon>Osteoglossomorpha</taxon>
        <taxon>Osteoglossiformes</taxon>
        <taxon>Osteoglossidae</taxon>
        <taxon>Scleropages</taxon>
    </lineage>
</organism>
<dbReference type="AlphaFoldDB" id="A0A8C9S2V3"/>
<sequence>MALSWSATLVYLCKHMKRMQTNSVSFSSAGLRRQLRVIIMGIIQTALSLFFFCFSVLYWYYLLQYDQNYYLCETVYLFLSFGTTVNLGLGQSLFRKKTAKFLTCSVWLSVFYYSRIVPAQQAFFIWIKKNIKTIIYCGLTLEHFLNLTQFFLGTPWMSNQRNDIFTENQNVTSQVDTKSIIYIFLQVLNFSNIFFFIVVMALSWGSTLVYLCRHMKRMEMISSRFSSSRLRSQFRVTIMSVVQTGLSLSFVFFIYLYWYYLKLYDQNFYAIETTYSLFSFGTTLNIGLGQSLIRKKIANCFKKFPLLFLSR</sequence>
<keyword evidence="7 12" id="KW-0297">G-protein coupled receptor</keyword>
<evidence type="ECO:0000256" key="7">
    <source>
        <dbReference type="ARBA" id="ARBA00023040"/>
    </source>
</evidence>